<dbReference type="InterPro" id="IPR002938">
    <property type="entry name" value="FAD-bd"/>
</dbReference>
<evidence type="ECO:0000313" key="2">
    <source>
        <dbReference type="EMBL" id="SEH59380.1"/>
    </source>
</evidence>
<accession>A0A1H6JI04</accession>
<dbReference type="RefSeq" id="WP_092817516.1">
    <property type="nucleotide sequence ID" value="NZ_FNWU01000010.1"/>
</dbReference>
<dbReference type="PRINTS" id="PR00420">
    <property type="entry name" value="RNGMNOXGNASE"/>
</dbReference>
<dbReference type="STRING" id="1267564.SAMN05192561_11051"/>
<gene>
    <name evidence="2" type="ORF">SAMN05192561_11051</name>
</gene>
<organism evidence="2 3">
    <name type="scientific">Halopenitus malekzadehii</name>
    <dbReference type="NCBI Taxonomy" id="1267564"/>
    <lineage>
        <taxon>Archaea</taxon>
        <taxon>Methanobacteriati</taxon>
        <taxon>Methanobacteriota</taxon>
        <taxon>Stenosarchaea group</taxon>
        <taxon>Halobacteria</taxon>
        <taxon>Halobacteriales</taxon>
        <taxon>Haloferacaceae</taxon>
        <taxon>Halopenitus</taxon>
    </lineage>
</organism>
<dbReference type="InterPro" id="IPR011777">
    <property type="entry name" value="Geranylgeranyl_Rdtase_fam"/>
</dbReference>
<dbReference type="InterPro" id="IPR036188">
    <property type="entry name" value="FAD/NAD-bd_sf"/>
</dbReference>
<dbReference type="AlphaFoldDB" id="A0A1H6JI04"/>
<keyword evidence="3" id="KW-1185">Reference proteome</keyword>
<feature type="domain" description="FAD-binding" evidence="1">
    <location>
        <begin position="3"/>
        <end position="171"/>
    </location>
</feature>
<name>A0A1H6JI04_9EURY</name>
<sequence>MYDFAVVGVGPAGARFARRAAAAGHDVIALEKGDIGTPLACSGHVSTDIWEYLPDDAADDLRQNRVRGARFHVGGPGSRSYPFYKREAVSNVIDRVELDRTLAECAREAGADVREGHTVTGIEERDDRVVLEIAADDEPTAETITARMVAGCDGPVSRVRRSLDLPEPAEMLHGVLAFDDAPDDGDFVDVHLTAPSFFAWRIPRGEAGVEYGLAAPPGKDVTELFDALTDAYGVETDRFCSGAIPIGPPETVTSDRAFLIGDAAAQTKPFTGGGILYGITAADVAAERIDPADPATLADYESGWRTELSREIRLGKLIRACYSLPEPVQRVGLRTLSGEIGVHMDRPSSFFSREQLRRLLP</sequence>
<proteinExistence type="predicted"/>
<dbReference type="Gene3D" id="3.50.50.60">
    <property type="entry name" value="FAD/NAD(P)-binding domain"/>
    <property type="match status" value="1"/>
</dbReference>
<dbReference type="PANTHER" id="PTHR42685:SF21">
    <property type="entry name" value="DEHYDROGENASE (FLAVOPROTEIN)-LIKE PROTEIN"/>
    <property type="match status" value="1"/>
</dbReference>
<evidence type="ECO:0000313" key="3">
    <source>
        <dbReference type="Proteomes" id="UP000199215"/>
    </source>
</evidence>
<evidence type="ECO:0000259" key="1">
    <source>
        <dbReference type="Pfam" id="PF01494"/>
    </source>
</evidence>
<dbReference type="Pfam" id="PF01494">
    <property type="entry name" value="FAD_binding_3"/>
    <property type="match status" value="1"/>
</dbReference>
<dbReference type="EMBL" id="FNWU01000010">
    <property type="protein sequence ID" value="SEH59380.1"/>
    <property type="molecule type" value="Genomic_DNA"/>
</dbReference>
<dbReference type="OrthoDB" id="46008at2157"/>
<dbReference type="NCBIfam" id="TIGR02032">
    <property type="entry name" value="GG-red-SF"/>
    <property type="match status" value="1"/>
</dbReference>
<dbReference type="InterPro" id="IPR050407">
    <property type="entry name" value="Geranylgeranyl_reductase"/>
</dbReference>
<dbReference type="PANTHER" id="PTHR42685">
    <property type="entry name" value="GERANYLGERANYL DIPHOSPHATE REDUCTASE"/>
    <property type="match status" value="1"/>
</dbReference>
<dbReference type="Proteomes" id="UP000199215">
    <property type="component" value="Unassembled WGS sequence"/>
</dbReference>
<dbReference type="GO" id="GO:0071949">
    <property type="term" value="F:FAD binding"/>
    <property type="evidence" value="ECO:0007669"/>
    <property type="project" value="InterPro"/>
</dbReference>
<dbReference type="SUPFAM" id="SSF51905">
    <property type="entry name" value="FAD/NAD(P)-binding domain"/>
    <property type="match status" value="1"/>
</dbReference>
<dbReference type="GO" id="GO:0016628">
    <property type="term" value="F:oxidoreductase activity, acting on the CH-CH group of donors, NAD or NADP as acceptor"/>
    <property type="evidence" value="ECO:0007669"/>
    <property type="project" value="InterPro"/>
</dbReference>
<reference evidence="2 3" key="1">
    <citation type="submission" date="2016-10" db="EMBL/GenBank/DDBJ databases">
        <authorList>
            <person name="de Groot N.N."/>
        </authorList>
    </citation>
    <scope>NUCLEOTIDE SEQUENCE [LARGE SCALE GENOMIC DNA]</scope>
    <source>
        <strain evidence="2 3">IBRC-M10418</strain>
    </source>
</reference>
<protein>
    <submittedName>
        <fullName evidence="2">Geranylgeranyl reductase family</fullName>
    </submittedName>
</protein>